<evidence type="ECO:0000313" key="2">
    <source>
        <dbReference type="EMBL" id="MCZ9294697.1"/>
    </source>
</evidence>
<gene>
    <name evidence="2" type="ORF">L8U60_09395</name>
</gene>
<comment type="caution">
    <text evidence="2">The sequence shown here is derived from an EMBL/GenBank/DDBJ whole genome shotgun (WGS) entry which is preliminary data.</text>
</comment>
<name>A0A9X3RL37_9CORY</name>
<reference evidence="2" key="1">
    <citation type="submission" date="2022-02" db="EMBL/GenBank/DDBJ databases">
        <title>Corynebacterium sp. from urogenital microbiome.</title>
        <authorList>
            <person name="Cappelli E.A."/>
            <person name="Ribeiro T.G."/>
            <person name="Peixe L."/>
        </authorList>
    </citation>
    <scope>NUCLEOTIDE SEQUENCE</scope>
    <source>
        <strain evidence="2">C8Ua_172</strain>
    </source>
</reference>
<keyword evidence="3" id="KW-1185">Reference proteome</keyword>
<accession>A0A9X3RL37</accession>
<feature type="chain" id="PRO_5040780131" evidence="1">
    <location>
        <begin position="29"/>
        <end position="190"/>
    </location>
</feature>
<dbReference type="EMBL" id="JAKMUS010000017">
    <property type="protein sequence ID" value="MCZ9294697.1"/>
    <property type="molecule type" value="Genomic_DNA"/>
</dbReference>
<organism evidence="2 3">
    <name type="scientific">Corynebacterium meitnerae</name>
    <dbReference type="NCBI Taxonomy" id="2913498"/>
    <lineage>
        <taxon>Bacteria</taxon>
        <taxon>Bacillati</taxon>
        <taxon>Actinomycetota</taxon>
        <taxon>Actinomycetes</taxon>
        <taxon>Mycobacteriales</taxon>
        <taxon>Corynebacteriaceae</taxon>
        <taxon>Corynebacterium</taxon>
    </lineage>
</organism>
<dbReference type="RefSeq" id="WP_269966114.1">
    <property type="nucleotide sequence ID" value="NZ_JAKMUS010000017.1"/>
</dbReference>
<dbReference type="InterPro" id="IPR023833">
    <property type="entry name" value="Signal_pept_SipW-depend-type"/>
</dbReference>
<protein>
    <submittedName>
        <fullName evidence="2">SipW-dependent-type signal peptide-containing protein</fullName>
    </submittedName>
</protein>
<evidence type="ECO:0000313" key="3">
    <source>
        <dbReference type="Proteomes" id="UP001146468"/>
    </source>
</evidence>
<keyword evidence="1" id="KW-0732">Signal</keyword>
<dbReference type="Proteomes" id="UP001146468">
    <property type="component" value="Unassembled WGS sequence"/>
</dbReference>
<proteinExistence type="predicted"/>
<evidence type="ECO:0000256" key="1">
    <source>
        <dbReference type="SAM" id="SignalP"/>
    </source>
</evidence>
<feature type="signal peptide" evidence="1">
    <location>
        <begin position="1"/>
        <end position="28"/>
    </location>
</feature>
<sequence>MRKEFTRRGKAIAASGAVIGLGAMTTLAAWSDAEWTVGSFLTGSFQAQASDTSDFQNPTEDLNFSFTGEKIQPDLPVTATHWLRVKEGNGATVTLGRPQFNNNDSNEIADRFTATVEKGACGATEGVLQQGKLTAISNDVTDALILAASGEAQAFCFTVELPKENIHDLQPGEYTSGKVTWPVTVTEVSQ</sequence>
<dbReference type="NCBIfam" id="TIGR04088">
    <property type="entry name" value="cognate_SipW"/>
    <property type="match status" value="1"/>
</dbReference>
<dbReference type="AlphaFoldDB" id="A0A9X3RL37"/>